<accession>A0A8B7NRQ6</accession>
<feature type="transmembrane region" description="Helical" evidence="5">
    <location>
        <begin position="407"/>
        <end position="428"/>
    </location>
</feature>
<keyword evidence="6" id="KW-1185">Reference proteome</keyword>
<proteinExistence type="predicted"/>
<dbReference type="Proteomes" id="UP000694843">
    <property type="component" value="Unplaced"/>
</dbReference>
<name>A0A8B7NRQ6_HYAAZ</name>
<evidence type="ECO:0000256" key="4">
    <source>
        <dbReference type="ARBA" id="ARBA00023136"/>
    </source>
</evidence>
<evidence type="ECO:0000256" key="5">
    <source>
        <dbReference type="SAM" id="Phobius"/>
    </source>
</evidence>
<dbReference type="Pfam" id="PF00083">
    <property type="entry name" value="Sugar_tr"/>
    <property type="match status" value="1"/>
</dbReference>
<sequence>MTDEDGLDGVLGAVRMGRWQLLVLLTNALIWSVLAPHTIGTTLLNAPVDFKCSSPVTGVFDGVSAANSLASTTLLPDQNQSTIATTDVDGSATNSTDIASSNSTTNASKYYDNACLSLPPLHLLPGIYHTDNNSWAVDDHGELHQLDDGEEEFLTDAATRGQLVDYAVPSCPHVEYDNSTFIVTIATEWNLICDRTLERPLFQNAYTLGTMVGCVIGGDIGDRYRHLVVTSETALETCPAHLRGAVGMGVGLPYSVGVMLFGGLGYVLRSWRHLYMASSFPAFLMVPVSFLLDESPRWLLQKGRLQDAKQVLNKAAKANRSQLPPEEELDALLQQISQQEAKSEEDTTKAVSLKERLAGCMAEVGSFVRTPAMRVISVVTPINWVFSEIIYYGIIFNANNFAGSNPFMYVVLTGVSDAVAIIIGAPVSNLIGRRLTVGAAQFLAGLLTIFVLAVPDTLWWLQWVLVMAGFLMSAAAAQILYVYTPELYPTTLRARGFAFCNLTGYAGAFFAPFIPEVLASLGWWVTNTILGSAGMLGGIIILLLPETNHKVLCETVEDVELRAQQKKEKRKEKKKQQLNENKITANDITHTVLGETLKNGTTNQSFDSMEEAQEKESDASIVRRLVFGAPINPAPRQLSDTKHRSVSSSINCLLETPQTLSTNSFGTKNSSPFVQSKRRRVLGVDNAAFNTSESLAPRALKDEKLQR</sequence>
<protein>
    <submittedName>
        <fullName evidence="7">Solute carrier family 22 member 6-A</fullName>
    </submittedName>
</protein>
<feature type="transmembrane region" description="Helical" evidence="5">
    <location>
        <begin position="521"/>
        <end position="544"/>
    </location>
</feature>
<organism evidence="6 7">
    <name type="scientific">Hyalella azteca</name>
    <name type="common">Amphipod</name>
    <dbReference type="NCBI Taxonomy" id="294128"/>
    <lineage>
        <taxon>Eukaryota</taxon>
        <taxon>Metazoa</taxon>
        <taxon>Ecdysozoa</taxon>
        <taxon>Arthropoda</taxon>
        <taxon>Crustacea</taxon>
        <taxon>Multicrustacea</taxon>
        <taxon>Malacostraca</taxon>
        <taxon>Eumalacostraca</taxon>
        <taxon>Peracarida</taxon>
        <taxon>Amphipoda</taxon>
        <taxon>Senticaudata</taxon>
        <taxon>Talitrida</taxon>
        <taxon>Talitroidea</taxon>
        <taxon>Hyalellidae</taxon>
        <taxon>Hyalella</taxon>
    </lineage>
</organism>
<dbReference type="RefSeq" id="XP_018015751.2">
    <property type="nucleotide sequence ID" value="XM_018160262.2"/>
</dbReference>
<dbReference type="OrthoDB" id="5296287at2759"/>
<dbReference type="AlphaFoldDB" id="A0A8B7NRQ6"/>
<feature type="transmembrane region" description="Helical" evidence="5">
    <location>
        <begin position="460"/>
        <end position="484"/>
    </location>
</feature>
<dbReference type="InterPro" id="IPR005828">
    <property type="entry name" value="MFS_sugar_transport-like"/>
</dbReference>
<dbReference type="PANTHER" id="PTHR24064">
    <property type="entry name" value="SOLUTE CARRIER FAMILY 22 MEMBER"/>
    <property type="match status" value="1"/>
</dbReference>
<evidence type="ECO:0000256" key="2">
    <source>
        <dbReference type="ARBA" id="ARBA00022692"/>
    </source>
</evidence>
<evidence type="ECO:0000313" key="6">
    <source>
        <dbReference type="Proteomes" id="UP000694843"/>
    </source>
</evidence>
<keyword evidence="3 5" id="KW-1133">Transmembrane helix</keyword>
<dbReference type="GO" id="GO:0022857">
    <property type="term" value="F:transmembrane transporter activity"/>
    <property type="evidence" value="ECO:0007669"/>
    <property type="project" value="InterPro"/>
</dbReference>
<evidence type="ECO:0000256" key="3">
    <source>
        <dbReference type="ARBA" id="ARBA00022989"/>
    </source>
</evidence>
<feature type="transmembrane region" description="Helical" evidence="5">
    <location>
        <begin position="496"/>
        <end position="515"/>
    </location>
</feature>
<feature type="transmembrane region" description="Helical" evidence="5">
    <location>
        <begin position="375"/>
        <end position="395"/>
    </location>
</feature>
<gene>
    <name evidence="7" type="primary">LOC108672565</name>
</gene>
<dbReference type="InterPro" id="IPR036259">
    <property type="entry name" value="MFS_trans_sf"/>
</dbReference>
<dbReference type="KEGG" id="hazt:108672565"/>
<evidence type="ECO:0000256" key="1">
    <source>
        <dbReference type="ARBA" id="ARBA00004141"/>
    </source>
</evidence>
<dbReference type="Gene3D" id="1.20.1250.20">
    <property type="entry name" value="MFS general substrate transporter like domains"/>
    <property type="match status" value="1"/>
</dbReference>
<dbReference type="GO" id="GO:0016020">
    <property type="term" value="C:membrane"/>
    <property type="evidence" value="ECO:0007669"/>
    <property type="project" value="UniProtKB-SubCell"/>
</dbReference>
<feature type="transmembrane region" description="Helical" evidence="5">
    <location>
        <begin position="245"/>
        <end position="268"/>
    </location>
</feature>
<comment type="subcellular location">
    <subcellularLocation>
        <location evidence="1">Membrane</location>
        <topology evidence="1">Multi-pass membrane protein</topology>
    </subcellularLocation>
</comment>
<dbReference type="OMA" id="WVTNTIL"/>
<evidence type="ECO:0000313" key="7">
    <source>
        <dbReference type="RefSeq" id="XP_018015751.2"/>
    </source>
</evidence>
<keyword evidence="2 5" id="KW-0812">Transmembrane</keyword>
<keyword evidence="4 5" id="KW-0472">Membrane</keyword>
<feature type="transmembrane region" description="Helical" evidence="5">
    <location>
        <begin position="435"/>
        <end position="454"/>
    </location>
</feature>
<dbReference type="GeneID" id="108672565"/>
<dbReference type="SUPFAM" id="SSF103473">
    <property type="entry name" value="MFS general substrate transporter"/>
    <property type="match status" value="1"/>
</dbReference>
<reference evidence="7" key="1">
    <citation type="submission" date="2025-08" db="UniProtKB">
        <authorList>
            <consortium name="RefSeq"/>
        </authorList>
    </citation>
    <scope>IDENTIFICATION</scope>
    <source>
        <tissue evidence="7">Whole organism</tissue>
    </source>
</reference>